<reference evidence="1" key="2">
    <citation type="journal article" date="2015" name="Data Brief">
        <title>Shoot transcriptome of the giant reed, Arundo donax.</title>
        <authorList>
            <person name="Barrero R.A."/>
            <person name="Guerrero F.D."/>
            <person name="Moolhuijzen P."/>
            <person name="Goolsby J.A."/>
            <person name="Tidwell J."/>
            <person name="Bellgard S.E."/>
            <person name="Bellgard M.I."/>
        </authorList>
    </citation>
    <scope>NUCLEOTIDE SEQUENCE</scope>
    <source>
        <tissue evidence="1">Shoot tissue taken approximately 20 cm above the soil surface</tissue>
    </source>
</reference>
<protein>
    <submittedName>
        <fullName evidence="1">Uncharacterized protein</fullName>
    </submittedName>
</protein>
<evidence type="ECO:0000313" key="1">
    <source>
        <dbReference type="EMBL" id="JAD53468.1"/>
    </source>
</evidence>
<dbReference type="EMBL" id="GBRH01244427">
    <property type="protein sequence ID" value="JAD53468.1"/>
    <property type="molecule type" value="Transcribed_RNA"/>
</dbReference>
<reference evidence="1" key="1">
    <citation type="submission" date="2014-09" db="EMBL/GenBank/DDBJ databases">
        <authorList>
            <person name="Magalhaes I.L.F."/>
            <person name="Oliveira U."/>
            <person name="Santos F.R."/>
            <person name="Vidigal T.H.D.A."/>
            <person name="Brescovit A.D."/>
            <person name="Santos A.J."/>
        </authorList>
    </citation>
    <scope>NUCLEOTIDE SEQUENCE</scope>
    <source>
        <tissue evidence="1">Shoot tissue taken approximately 20 cm above the soil surface</tissue>
    </source>
</reference>
<organism evidence="1">
    <name type="scientific">Arundo donax</name>
    <name type="common">Giant reed</name>
    <name type="synonym">Donax arundinaceus</name>
    <dbReference type="NCBI Taxonomy" id="35708"/>
    <lineage>
        <taxon>Eukaryota</taxon>
        <taxon>Viridiplantae</taxon>
        <taxon>Streptophyta</taxon>
        <taxon>Embryophyta</taxon>
        <taxon>Tracheophyta</taxon>
        <taxon>Spermatophyta</taxon>
        <taxon>Magnoliopsida</taxon>
        <taxon>Liliopsida</taxon>
        <taxon>Poales</taxon>
        <taxon>Poaceae</taxon>
        <taxon>PACMAD clade</taxon>
        <taxon>Arundinoideae</taxon>
        <taxon>Arundineae</taxon>
        <taxon>Arundo</taxon>
    </lineage>
</organism>
<accession>A0A0A9AUB2</accession>
<sequence>MEDGWWRSGVGY</sequence>
<name>A0A0A9AUB2_ARUDO</name>
<proteinExistence type="predicted"/>